<feature type="region of interest" description="Disordered" evidence="1">
    <location>
        <begin position="287"/>
        <end position="316"/>
    </location>
</feature>
<dbReference type="Proteomes" id="UP000297910">
    <property type="component" value="Unassembled WGS sequence"/>
</dbReference>
<dbReference type="AlphaFoldDB" id="A0A4Z1G4N9"/>
<evidence type="ECO:0000313" key="2">
    <source>
        <dbReference type="EMBL" id="TGO28921.1"/>
    </source>
</evidence>
<organism evidence="2 3">
    <name type="scientific">Botrytis paeoniae</name>
    <dbReference type="NCBI Taxonomy" id="278948"/>
    <lineage>
        <taxon>Eukaryota</taxon>
        <taxon>Fungi</taxon>
        <taxon>Dikarya</taxon>
        <taxon>Ascomycota</taxon>
        <taxon>Pezizomycotina</taxon>
        <taxon>Leotiomycetes</taxon>
        <taxon>Helotiales</taxon>
        <taxon>Sclerotiniaceae</taxon>
        <taxon>Botrytis</taxon>
    </lineage>
</organism>
<proteinExistence type="predicted"/>
<feature type="compositionally biased region" description="Basic and acidic residues" evidence="1">
    <location>
        <begin position="196"/>
        <end position="206"/>
    </location>
</feature>
<keyword evidence="3" id="KW-1185">Reference proteome</keyword>
<comment type="caution">
    <text evidence="2">The sequence shown here is derived from an EMBL/GenBank/DDBJ whole genome shotgun (WGS) entry which is preliminary data.</text>
</comment>
<feature type="region of interest" description="Disordered" evidence="1">
    <location>
        <begin position="1"/>
        <end position="24"/>
    </location>
</feature>
<accession>A0A4Z1G4N9</accession>
<gene>
    <name evidence="2" type="ORF">BPAE_0021g00460</name>
</gene>
<name>A0A4Z1G4N9_9HELO</name>
<dbReference type="EMBL" id="PQXI01000021">
    <property type="protein sequence ID" value="TGO28921.1"/>
    <property type="molecule type" value="Genomic_DNA"/>
</dbReference>
<reference evidence="2 3" key="1">
    <citation type="submission" date="2017-12" db="EMBL/GenBank/DDBJ databases">
        <title>Comparative genomics of Botrytis spp.</title>
        <authorList>
            <person name="Valero-Jimenez C.A."/>
            <person name="Tapia P."/>
            <person name="Veloso J."/>
            <person name="Silva-Moreno E."/>
            <person name="Staats M."/>
            <person name="Valdes J.H."/>
            <person name="Van Kan J.A.L."/>
        </authorList>
    </citation>
    <scope>NUCLEOTIDE SEQUENCE [LARGE SCALE GENOMIC DNA]</scope>
    <source>
        <strain evidence="2 3">Bp0003</strain>
    </source>
</reference>
<sequence length="316" mass="35360">MNPQPGGMASQEPQTASNKSESKSKYAFTQNAVLRTLDRKILDEGLRKQWRFFSEDDTMFGSLDIRGGYVAHDPAWIPGAKEEQAFGEAYENMVKIIQGICAEDADNFSAYMEHRLRLATSTNGGKTLGPLLDEVLSNEVSNPEMRIAAVSPPSFSLVQMTKTEIKELKFQAAQALHPERYAKLDANDDTDINYSRNEERKNSKEVTAKSLDGRSFALLVNNSLGKRKRLSGDEDDDDMEIVKNSNDGNVITATADTSTVHSKPLEDETFKSQSVSKEYIAPRAMRADTHLTNKFPPLQTKKNIYSRVTPEKNRLK</sequence>
<evidence type="ECO:0000313" key="3">
    <source>
        <dbReference type="Proteomes" id="UP000297910"/>
    </source>
</evidence>
<protein>
    <submittedName>
        <fullName evidence="2">Uncharacterized protein</fullName>
    </submittedName>
</protein>
<feature type="region of interest" description="Disordered" evidence="1">
    <location>
        <begin position="181"/>
        <end position="206"/>
    </location>
</feature>
<evidence type="ECO:0000256" key="1">
    <source>
        <dbReference type="SAM" id="MobiDB-lite"/>
    </source>
</evidence>